<protein>
    <submittedName>
        <fullName evidence="2">Uncharacterized protein</fullName>
    </submittedName>
</protein>
<sequence length="99" mass="10473">MEPGTPVGGVPNLEAYPTPGTSQQAKTPANKTHGSPTSNGTFQSVEISPKDKGKQKATQTLQSTLLKKKISPKLRGKQEAERTPPSTLSCVTLQGCLKK</sequence>
<dbReference type="EMBL" id="JASJQH010008623">
    <property type="protein sequence ID" value="KAK9687624.1"/>
    <property type="molecule type" value="Genomic_DNA"/>
</dbReference>
<reference evidence="2 3" key="1">
    <citation type="submission" date="2023-04" db="EMBL/GenBank/DDBJ databases">
        <title>Genome of Basidiobolus ranarum AG-B5.</title>
        <authorList>
            <person name="Stajich J.E."/>
            <person name="Carter-House D."/>
            <person name="Gryganskyi A."/>
        </authorList>
    </citation>
    <scope>NUCLEOTIDE SEQUENCE [LARGE SCALE GENOMIC DNA]</scope>
    <source>
        <strain evidence="2 3">AG-B5</strain>
    </source>
</reference>
<comment type="caution">
    <text evidence="2">The sequence shown here is derived from an EMBL/GenBank/DDBJ whole genome shotgun (WGS) entry which is preliminary data.</text>
</comment>
<evidence type="ECO:0000313" key="3">
    <source>
        <dbReference type="Proteomes" id="UP001479436"/>
    </source>
</evidence>
<accession>A0ABR2VP25</accession>
<evidence type="ECO:0000313" key="2">
    <source>
        <dbReference type="EMBL" id="KAK9687624.1"/>
    </source>
</evidence>
<proteinExistence type="predicted"/>
<keyword evidence="3" id="KW-1185">Reference proteome</keyword>
<organism evidence="2 3">
    <name type="scientific">Basidiobolus ranarum</name>
    <dbReference type="NCBI Taxonomy" id="34480"/>
    <lineage>
        <taxon>Eukaryota</taxon>
        <taxon>Fungi</taxon>
        <taxon>Fungi incertae sedis</taxon>
        <taxon>Zoopagomycota</taxon>
        <taxon>Entomophthoromycotina</taxon>
        <taxon>Basidiobolomycetes</taxon>
        <taxon>Basidiobolales</taxon>
        <taxon>Basidiobolaceae</taxon>
        <taxon>Basidiobolus</taxon>
    </lineage>
</organism>
<dbReference type="Proteomes" id="UP001479436">
    <property type="component" value="Unassembled WGS sequence"/>
</dbReference>
<feature type="compositionally biased region" description="Basic residues" evidence="1">
    <location>
        <begin position="66"/>
        <end position="75"/>
    </location>
</feature>
<feature type="region of interest" description="Disordered" evidence="1">
    <location>
        <begin position="1"/>
        <end position="87"/>
    </location>
</feature>
<name>A0ABR2VP25_9FUNG</name>
<evidence type="ECO:0000256" key="1">
    <source>
        <dbReference type="SAM" id="MobiDB-lite"/>
    </source>
</evidence>
<gene>
    <name evidence="2" type="ORF">K7432_014713</name>
</gene>
<feature type="compositionally biased region" description="Polar residues" evidence="1">
    <location>
        <begin position="56"/>
        <end position="65"/>
    </location>
</feature>
<feature type="compositionally biased region" description="Polar residues" evidence="1">
    <location>
        <begin position="19"/>
        <end position="46"/>
    </location>
</feature>